<keyword evidence="3" id="KW-0663">Pyridoxal phosphate</keyword>
<dbReference type="InterPro" id="IPR015421">
    <property type="entry name" value="PyrdxlP-dep_Trfase_major"/>
</dbReference>
<proteinExistence type="inferred from homology"/>
<evidence type="ECO:0000313" key="7">
    <source>
        <dbReference type="Proteomes" id="UP001549143"/>
    </source>
</evidence>
<dbReference type="InterPro" id="IPR015424">
    <property type="entry name" value="PyrdxlP-dep_Trfase"/>
</dbReference>
<dbReference type="Gene3D" id="2.70.70.10">
    <property type="entry name" value="Glucose Permease (Domain IIA)"/>
    <property type="match status" value="1"/>
</dbReference>
<dbReference type="PROSITE" id="PS00600">
    <property type="entry name" value="AA_TRANSFER_CLASS_3"/>
    <property type="match status" value="1"/>
</dbReference>
<dbReference type="NCBIfam" id="NF004799">
    <property type="entry name" value="PRK06148.1"/>
    <property type="match status" value="1"/>
</dbReference>
<dbReference type="SUPFAM" id="SSF53383">
    <property type="entry name" value="PLP-dependent transferases"/>
    <property type="match status" value="1"/>
</dbReference>
<dbReference type="Gene3D" id="3.90.1150.10">
    <property type="entry name" value="Aspartate Aminotransferase, domain 1"/>
    <property type="match status" value="1"/>
</dbReference>
<evidence type="ECO:0000256" key="3">
    <source>
        <dbReference type="ARBA" id="ARBA00022898"/>
    </source>
</evidence>
<evidence type="ECO:0000259" key="4">
    <source>
        <dbReference type="Pfam" id="PF01551"/>
    </source>
</evidence>
<evidence type="ECO:0000313" key="6">
    <source>
        <dbReference type="EMBL" id="MET3660397.1"/>
    </source>
</evidence>
<comment type="caution">
    <text evidence="6">The sequence shown here is derived from an EMBL/GenBank/DDBJ whole genome shotgun (WGS) entry which is preliminary data.</text>
</comment>
<dbReference type="InterPro" id="IPR015422">
    <property type="entry name" value="PyrdxlP-dep_Trfase_small"/>
</dbReference>
<dbReference type="CDD" id="cd12797">
    <property type="entry name" value="M23_peptidase"/>
    <property type="match status" value="1"/>
</dbReference>
<accession>A0ABV2KH82</accession>
<sequence length="1010" mass="109635">MDGQGAGQDWLLGVLEQFGVSGPLGRLGGEHDLNFRAPAADGDVIVKAMRPGSDAAFVERQCKAIAFAHAADPDLPLPQVLALSDGRLWLEAIDENGQSRIVWVQKALEGVAMGELGPQPAAVLTELGGLAARLDSAMAGLELEPVAEAAKWDLLKAGWIGSRLDVLEGQRRQLVAEIVAGYERALPRLSALPVQAIHNDLNDYNILVRPALTTSARITGIIDFGDMTTGPRVCSLAIAGAYAILDHERPEQALSALVAGYHAVSPLTAGEIDLIWPLLRMRLAVSVVNSTIEASGRPDDPYVVISQAPAWRLLENDAVDGALMSARLRTACGLPATDSSTRICDWLDRNRGGFAPVMGVSLAKAEAVSLAVEDSILPENPFALRPEEARRLTGSCDDAIRLGRYGEPRLIYTDHAFRKGPWKGSNRRTIHMAVDIFAPAGQKVHAPLAGKVAMVEYRASPLDYGGVVILEHRTGEEDVFYALYGHLDPIVCERLKVGDEIAAGAAFASFGGPEGNGGWEPHLHFQLALTLDGMGHDWPGVADPDDWTLWRALCPNPAALLNLPDDRVACKTLDTQALLEERKASFGANLRLSYRRPVTLLRGWRHHLFDERGRPYLDAYNNVPHVGHAHPRIRAVACDQLARMNSNTRYLHPAQMGLAERLTARLPQELEICFFVNSGSEANELALRLARAASGGYDIVTPDHGYHGNTTGAIDISAYKFNKPGMHGRRPWVHLIDVADDYRGRFRRDDPDRAKRYAGQVEAALAEVERRGGKLAGFIAETFPSVGGQIIPPEGYLAEVYRRIRAAGGVCIADEVQTGLGRLGDFYFGFEQQKVRPDIVVLGKPLGNGHPVGAVITTREISGRFAEGPEYFSTFGGSNLSCRIASEVLDIVDDEGLQDNAAAMGERLLRGMRELGQRHEVVGDVRGMGLFTGLDLVTDRESRAPATGLADYVMNRLRDLRILVGREGPADNILKIRPPLTIETGDIDMLLDRLDLCLKEAGSILKVSGS</sequence>
<dbReference type="PANTHER" id="PTHR45688:SF13">
    <property type="entry name" value="ALANINE--GLYOXYLATE AMINOTRANSFERASE 2-LIKE"/>
    <property type="match status" value="1"/>
</dbReference>
<dbReference type="Gene3D" id="3.90.1200.10">
    <property type="match status" value="1"/>
</dbReference>
<name>A0ABV2KH82_9HYPH</name>
<dbReference type="Pfam" id="PF01551">
    <property type="entry name" value="Peptidase_M23"/>
    <property type="match status" value="1"/>
</dbReference>
<dbReference type="Pfam" id="PF01636">
    <property type="entry name" value="APH"/>
    <property type="match status" value="1"/>
</dbReference>
<dbReference type="CDD" id="cd00610">
    <property type="entry name" value="OAT_like"/>
    <property type="match status" value="1"/>
</dbReference>
<dbReference type="Pfam" id="PF00202">
    <property type="entry name" value="Aminotran_3"/>
    <property type="match status" value="1"/>
</dbReference>
<comment type="similarity">
    <text evidence="2">Belongs to the class-III pyridoxal-phosphate-dependent aminotransferase family.</text>
</comment>
<feature type="domain" description="M23ase beta-sheet core" evidence="4">
    <location>
        <begin position="430"/>
        <end position="527"/>
    </location>
</feature>
<dbReference type="InterPro" id="IPR049704">
    <property type="entry name" value="Aminotrans_3_PPA_site"/>
</dbReference>
<dbReference type="InterPro" id="IPR005814">
    <property type="entry name" value="Aminotrans_3"/>
</dbReference>
<dbReference type="EMBL" id="JBEPMN010000002">
    <property type="protein sequence ID" value="MET3660397.1"/>
    <property type="molecule type" value="Genomic_DNA"/>
</dbReference>
<dbReference type="InterPro" id="IPR011009">
    <property type="entry name" value="Kinase-like_dom_sf"/>
</dbReference>
<keyword evidence="7" id="KW-1185">Reference proteome</keyword>
<feature type="domain" description="Aminoglycoside phosphotransferase" evidence="5">
    <location>
        <begin position="28"/>
        <end position="262"/>
    </location>
</feature>
<dbReference type="InterPro" id="IPR011055">
    <property type="entry name" value="Dup_hybrid_motif"/>
</dbReference>
<dbReference type="SUPFAM" id="SSF51261">
    <property type="entry name" value="Duplicated hybrid motif"/>
    <property type="match status" value="1"/>
</dbReference>
<dbReference type="Proteomes" id="UP001549143">
    <property type="component" value="Unassembled WGS sequence"/>
</dbReference>
<comment type="cofactor">
    <cofactor evidence="1">
        <name>pyridoxal 5'-phosphate</name>
        <dbReference type="ChEBI" id="CHEBI:597326"/>
    </cofactor>
</comment>
<dbReference type="InterPro" id="IPR016047">
    <property type="entry name" value="M23ase_b-sheet_dom"/>
</dbReference>
<evidence type="ECO:0000256" key="1">
    <source>
        <dbReference type="ARBA" id="ARBA00001933"/>
    </source>
</evidence>
<dbReference type="PANTHER" id="PTHR45688">
    <property type="match status" value="1"/>
</dbReference>
<dbReference type="SUPFAM" id="SSF56112">
    <property type="entry name" value="Protein kinase-like (PK-like)"/>
    <property type="match status" value="1"/>
</dbReference>
<evidence type="ECO:0000259" key="5">
    <source>
        <dbReference type="Pfam" id="PF01636"/>
    </source>
</evidence>
<dbReference type="Gene3D" id="3.40.640.10">
    <property type="entry name" value="Type I PLP-dependent aspartate aminotransferase-like (Major domain)"/>
    <property type="match status" value="1"/>
</dbReference>
<evidence type="ECO:0000256" key="2">
    <source>
        <dbReference type="ARBA" id="ARBA00008954"/>
    </source>
</evidence>
<dbReference type="RefSeq" id="WP_354150297.1">
    <property type="nucleotide sequence ID" value="NZ_JBEPMN010000002.1"/>
</dbReference>
<gene>
    <name evidence="6" type="ORF">ABID44_000711</name>
</gene>
<reference evidence="6 7" key="1">
    <citation type="submission" date="2024-06" db="EMBL/GenBank/DDBJ databases">
        <title>Genomic Encyclopedia of Type Strains, Phase IV (KMG-IV): sequencing the most valuable type-strain genomes for metagenomic binning, comparative biology and taxonomic classification.</title>
        <authorList>
            <person name="Goeker M."/>
        </authorList>
    </citation>
    <scope>NUCLEOTIDE SEQUENCE [LARGE SCALE GENOMIC DNA]</scope>
    <source>
        <strain evidence="6 7">DSM 19730</strain>
    </source>
</reference>
<organism evidence="6 7">
    <name type="scientific">Aquamicrobium ahrensii</name>
    <dbReference type="NCBI Taxonomy" id="469551"/>
    <lineage>
        <taxon>Bacteria</taxon>
        <taxon>Pseudomonadati</taxon>
        <taxon>Pseudomonadota</taxon>
        <taxon>Alphaproteobacteria</taxon>
        <taxon>Hyphomicrobiales</taxon>
        <taxon>Phyllobacteriaceae</taxon>
        <taxon>Aquamicrobium</taxon>
    </lineage>
</organism>
<protein>
    <submittedName>
        <fullName evidence="6">4-aminobutyrate aminotransferase-like enzyme/Ser/Thr protein kinase RdoA (MazF antagonist)</fullName>
    </submittedName>
</protein>
<dbReference type="InterPro" id="IPR002575">
    <property type="entry name" value="Aminoglycoside_PTrfase"/>
</dbReference>